<dbReference type="Proteomes" id="UP000095283">
    <property type="component" value="Unplaced"/>
</dbReference>
<accession>A0A1I7WHV6</accession>
<organism evidence="2 3">
    <name type="scientific">Heterorhabditis bacteriophora</name>
    <name type="common">Entomopathogenic nematode worm</name>
    <dbReference type="NCBI Taxonomy" id="37862"/>
    <lineage>
        <taxon>Eukaryota</taxon>
        <taxon>Metazoa</taxon>
        <taxon>Ecdysozoa</taxon>
        <taxon>Nematoda</taxon>
        <taxon>Chromadorea</taxon>
        <taxon>Rhabditida</taxon>
        <taxon>Rhabditina</taxon>
        <taxon>Rhabditomorpha</taxon>
        <taxon>Strongyloidea</taxon>
        <taxon>Heterorhabditidae</taxon>
        <taxon>Heterorhabditis</taxon>
    </lineage>
</organism>
<reference evidence="3" key="1">
    <citation type="submission" date="2016-11" db="UniProtKB">
        <authorList>
            <consortium name="WormBaseParasite"/>
        </authorList>
    </citation>
    <scope>IDENTIFICATION</scope>
</reference>
<dbReference type="AlphaFoldDB" id="A0A1I7WHV6"/>
<keyword evidence="1" id="KW-0472">Membrane</keyword>
<keyword evidence="1" id="KW-0812">Transmembrane</keyword>
<sequence length="42" mass="4981">MNEDHRSAVLLSLTSRDTSKGWIFIMFWIIVFIIQVVFHNSK</sequence>
<proteinExistence type="predicted"/>
<dbReference type="WBParaSite" id="Hba_04584">
    <property type="protein sequence ID" value="Hba_04584"/>
    <property type="gene ID" value="Hba_04584"/>
</dbReference>
<evidence type="ECO:0000313" key="3">
    <source>
        <dbReference type="WBParaSite" id="Hba_04584"/>
    </source>
</evidence>
<feature type="transmembrane region" description="Helical" evidence="1">
    <location>
        <begin position="21"/>
        <end position="38"/>
    </location>
</feature>
<evidence type="ECO:0000256" key="1">
    <source>
        <dbReference type="SAM" id="Phobius"/>
    </source>
</evidence>
<evidence type="ECO:0000313" key="2">
    <source>
        <dbReference type="Proteomes" id="UP000095283"/>
    </source>
</evidence>
<protein>
    <submittedName>
        <fullName evidence="3">DUF305 domain-containing protein</fullName>
    </submittedName>
</protein>
<keyword evidence="1" id="KW-1133">Transmembrane helix</keyword>
<keyword evidence="2" id="KW-1185">Reference proteome</keyword>
<name>A0A1I7WHV6_HETBA</name>